<dbReference type="InterPro" id="IPR051124">
    <property type="entry name" value="Phosphate_Transport_Permease"/>
</dbReference>
<dbReference type="Gene3D" id="1.10.3720.10">
    <property type="entry name" value="MetI-like"/>
    <property type="match status" value="1"/>
</dbReference>
<comment type="subcellular location">
    <subcellularLocation>
        <location evidence="1 9">Cell membrane</location>
        <topology evidence="1 9">Multi-pass membrane protein</topology>
    </subcellularLocation>
</comment>
<evidence type="ECO:0000256" key="3">
    <source>
        <dbReference type="ARBA" id="ARBA00022448"/>
    </source>
</evidence>
<feature type="compositionally biased region" description="Basic and acidic residues" evidence="10">
    <location>
        <begin position="161"/>
        <end position="186"/>
    </location>
</feature>
<name>A0ABP6TRI3_9ACTN</name>
<evidence type="ECO:0000313" key="13">
    <source>
        <dbReference type="Proteomes" id="UP001501455"/>
    </source>
</evidence>
<feature type="region of interest" description="Disordered" evidence="10">
    <location>
        <begin position="263"/>
        <end position="343"/>
    </location>
</feature>
<keyword evidence="6 9" id="KW-0812">Transmembrane</keyword>
<feature type="compositionally biased region" description="Low complexity" evidence="10">
    <location>
        <begin position="318"/>
        <end position="343"/>
    </location>
</feature>
<dbReference type="CDD" id="cd06261">
    <property type="entry name" value="TM_PBP2"/>
    <property type="match status" value="1"/>
</dbReference>
<dbReference type="EMBL" id="BAAAXF010000030">
    <property type="protein sequence ID" value="GAA3497303.1"/>
    <property type="molecule type" value="Genomic_DNA"/>
</dbReference>
<dbReference type="Gene3D" id="3.40.190.10">
    <property type="entry name" value="Periplasmic binding protein-like II"/>
    <property type="match status" value="2"/>
</dbReference>
<feature type="transmembrane region" description="Helical" evidence="9">
    <location>
        <begin position="197"/>
        <end position="220"/>
    </location>
</feature>
<feature type="transmembrane region" description="Helical" evidence="9">
    <location>
        <begin position="348"/>
        <end position="367"/>
    </location>
</feature>
<comment type="caution">
    <text evidence="12">The sequence shown here is derived from an EMBL/GenBank/DDBJ whole genome shotgun (WGS) entry which is preliminary data.</text>
</comment>
<feature type="transmembrane region" description="Helical" evidence="9">
    <location>
        <begin position="463"/>
        <end position="486"/>
    </location>
</feature>
<dbReference type="SUPFAM" id="SSF161098">
    <property type="entry name" value="MetI-like"/>
    <property type="match status" value="1"/>
</dbReference>
<evidence type="ECO:0000256" key="2">
    <source>
        <dbReference type="ARBA" id="ARBA00007069"/>
    </source>
</evidence>
<evidence type="ECO:0000256" key="6">
    <source>
        <dbReference type="ARBA" id="ARBA00022692"/>
    </source>
</evidence>
<keyword evidence="7 9" id="KW-1133">Transmembrane helix</keyword>
<evidence type="ECO:0000259" key="11">
    <source>
        <dbReference type="PROSITE" id="PS50928"/>
    </source>
</evidence>
<dbReference type="PANTHER" id="PTHR30425:SF1">
    <property type="entry name" value="PHOSPHATE TRANSPORT SYSTEM PERMEASE PROTEIN PSTC"/>
    <property type="match status" value="1"/>
</dbReference>
<organism evidence="12 13">
    <name type="scientific">Streptomyces prasinosporus</name>
    <dbReference type="NCBI Taxonomy" id="68256"/>
    <lineage>
        <taxon>Bacteria</taxon>
        <taxon>Bacillati</taxon>
        <taxon>Actinomycetota</taxon>
        <taxon>Actinomycetes</taxon>
        <taxon>Kitasatosporales</taxon>
        <taxon>Streptomycetaceae</taxon>
        <taxon>Streptomyces</taxon>
        <taxon>Streptomyces albogriseolus group</taxon>
    </lineage>
</organism>
<dbReference type="SUPFAM" id="SSF53850">
    <property type="entry name" value="Periplasmic binding protein-like II"/>
    <property type="match status" value="1"/>
</dbReference>
<keyword evidence="4" id="KW-1003">Cell membrane</keyword>
<evidence type="ECO:0000256" key="1">
    <source>
        <dbReference type="ARBA" id="ARBA00004651"/>
    </source>
</evidence>
<dbReference type="PROSITE" id="PS50928">
    <property type="entry name" value="ABC_TM1"/>
    <property type="match status" value="1"/>
</dbReference>
<dbReference type="Proteomes" id="UP001501455">
    <property type="component" value="Unassembled WGS sequence"/>
</dbReference>
<keyword evidence="8 9" id="KW-0472">Membrane</keyword>
<proteinExistence type="inferred from homology"/>
<evidence type="ECO:0000256" key="9">
    <source>
        <dbReference type="RuleBase" id="RU363032"/>
    </source>
</evidence>
<keyword evidence="5" id="KW-0592">Phosphate transport</keyword>
<evidence type="ECO:0000256" key="5">
    <source>
        <dbReference type="ARBA" id="ARBA00022592"/>
    </source>
</evidence>
<dbReference type="InterPro" id="IPR000515">
    <property type="entry name" value="MetI-like"/>
</dbReference>
<comment type="similarity">
    <text evidence="2">Belongs to the binding-protein-dependent transport system permease family. CysTW subfamily.</text>
</comment>
<evidence type="ECO:0000256" key="4">
    <source>
        <dbReference type="ARBA" id="ARBA00022475"/>
    </source>
</evidence>
<evidence type="ECO:0000313" key="12">
    <source>
        <dbReference type="EMBL" id="GAA3497303.1"/>
    </source>
</evidence>
<reference evidence="13" key="1">
    <citation type="journal article" date="2019" name="Int. J. Syst. Evol. Microbiol.">
        <title>The Global Catalogue of Microorganisms (GCM) 10K type strain sequencing project: providing services to taxonomists for standard genome sequencing and annotation.</title>
        <authorList>
            <consortium name="The Broad Institute Genomics Platform"/>
            <consortium name="The Broad Institute Genome Sequencing Center for Infectious Disease"/>
            <person name="Wu L."/>
            <person name="Ma J."/>
        </authorList>
    </citation>
    <scope>NUCLEOTIDE SEQUENCE [LARGE SCALE GENOMIC DNA]</scope>
    <source>
        <strain evidence="13">JCM 4816</strain>
    </source>
</reference>
<protein>
    <recommendedName>
        <fullName evidence="11">ABC transmembrane type-1 domain-containing protein</fullName>
    </recommendedName>
</protein>
<feature type="compositionally biased region" description="Basic residues" evidence="10">
    <location>
        <begin position="263"/>
        <end position="316"/>
    </location>
</feature>
<evidence type="ECO:0000256" key="10">
    <source>
        <dbReference type="SAM" id="MobiDB-lite"/>
    </source>
</evidence>
<sequence length="497" mass="53353">MSTVAIKTEAAEPVGATIENATAAIGAAKVVGTGKDLALELDYTPSAEGAYPIVLVTYEIVCDKGNKAETLPATKSFLNYMASEDGQGQPRRGRLRPDARGDHHQGPRDHLGPQLTRVCGPAPRPRGRVRTVRCTAIRSPSAPGRLRPSRPDPAAPQTGESDGHPYAEPHRPSRTRPTDRGREQRAARGATRPGDRIFLGLSRGSGIFVLVIMAAIAAFLTYRASIAISKNEANFFTAFEWNPSGVPAGVRHRGPGLRHRRVVGHRHGHRGPDRGRHRPVHHALRPAPPRRPHRVRGRPARRRPVHRLRPVGRPRPRAAPGRASTAGWTSTSAGPASSSGTTARPRSLFTVGILLAIMILPIITNVSREVFRQVPRMHEEAALALGATRWEVIRMSVLPFGRSGVISASMLGLGRALGETMAVAMVLSSSFDINASLLDTGGGTFAQNIASKFNEATEMGRDALIASGLVLFVITLLVNGAARLIIARRKEYSGANA</sequence>
<feature type="region of interest" description="Disordered" evidence="10">
    <location>
        <begin position="82"/>
        <end position="197"/>
    </location>
</feature>
<dbReference type="Pfam" id="PF00528">
    <property type="entry name" value="BPD_transp_1"/>
    <property type="match status" value="1"/>
</dbReference>
<keyword evidence="13" id="KW-1185">Reference proteome</keyword>
<feature type="domain" description="ABC transmembrane type-1" evidence="11">
    <location>
        <begin position="203"/>
        <end position="482"/>
    </location>
</feature>
<accession>A0ABP6TRI3</accession>
<dbReference type="InterPro" id="IPR035906">
    <property type="entry name" value="MetI-like_sf"/>
</dbReference>
<evidence type="ECO:0000256" key="8">
    <source>
        <dbReference type="ARBA" id="ARBA00023136"/>
    </source>
</evidence>
<feature type="compositionally biased region" description="Basic and acidic residues" evidence="10">
    <location>
        <begin position="95"/>
        <end position="111"/>
    </location>
</feature>
<dbReference type="PANTHER" id="PTHR30425">
    <property type="entry name" value="PHOSPHATE TRANSPORT SYSTEM PERMEASE PROTEIN PST"/>
    <property type="match status" value="1"/>
</dbReference>
<evidence type="ECO:0000256" key="7">
    <source>
        <dbReference type="ARBA" id="ARBA00022989"/>
    </source>
</evidence>
<gene>
    <name evidence="12" type="ORF">GCM10019016_044040</name>
</gene>
<keyword evidence="3 9" id="KW-0813">Transport</keyword>